<feature type="transmembrane region" description="Helical" evidence="1">
    <location>
        <begin position="188"/>
        <end position="205"/>
    </location>
</feature>
<feature type="transmembrane region" description="Helical" evidence="1">
    <location>
        <begin position="43"/>
        <end position="65"/>
    </location>
</feature>
<organism evidence="2 3">
    <name type="scientific">Pontibaca salina</name>
    <dbReference type="NCBI Taxonomy" id="2795731"/>
    <lineage>
        <taxon>Bacteria</taxon>
        <taxon>Pseudomonadati</taxon>
        <taxon>Pseudomonadota</taxon>
        <taxon>Alphaproteobacteria</taxon>
        <taxon>Rhodobacterales</taxon>
        <taxon>Roseobacteraceae</taxon>
        <taxon>Pontibaca</taxon>
    </lineage>
</organism>
<reference evidence="2" key="1">
    <citation type="submission" date="2020-12" db="EMBL/GenBank/DDBJ databases">
        <title>Pontibaca salina gen. nov., sp. nov., isolated from marine sediment.</title>
        <authorList>
            <person name="Bo J."/>
            <person name="Wang S."/>
            <person name="Song X."/>
            <person name="Du Z."/>
        </authorList>
    </citation>
    <scope>NUCLEOTIDE SEQUENCE</scope>
    <source>
        <strain evidence="2">S1109L</strain>
    </source>
</reference>
<accession>A0A934HUF6</accession>
<feature type="transmembrane region" description="Helical" evidence="1">
    <location>
        <begin position="132"/>
        <end position="152"/>
    </location>
</feature>
<feature type="transmembrane region" description="Helical" evidence="1">
    <location>
        <begin position="212"/>
        <end position="228"/>
    </location>
</feature>
<proteinExistence type="predicted"/>
<feature type="transmembrane region" description="Helical" evidence="1">
    <location>
        <begin position="379"/>
        <end position="398"/>
    </location>
</feature>
<evidence type="ECO:0000313" key="3">
    <source>
        <dbReference type="Proteomes" id="UP000613255"/>
    </source>
</evidence>
<feature type="transmembrane region" description="Helical" evidence="1">
    <location>
        <begin position="258"/>
        <end position="276"/>
    </location>
</feature>
<gene>
    <name evidence="2" type="ORF">JAO82_14030</name>
</gene>
<keyword evidence="1" id="KW-0472">Membrane</keyword>
<evidence type="ECO:0000256" key="1">
    <source>
        <dbReference type="SAM" id="Phobius"/>
    </source>
</evidence>
<keyword evidence="3" id="KW-1185">Reference proteome</keyword>
<dbReference type="EMBL" id="JAEIJD010000021">
    <property type="protein sequence ID" value="MBI6630995.1"/>
    <property type="molecule type" value="Genomic_DNA"/>
</dbReference>
<dbReference type="RefSeq" id="WP_198687019.1">
    <property type="nucleotide sequence ID" value="NZ_JAEIJD010000021.1"/>
</dbReference>
<keyword evidence="1" id="KW-1133">Transmembrane helix</keyword>
<keyword evidence="1" id="KW-0812">Transmembrane</keyword>
<feature type="transmembrane region" description="Helical" evidence="1">
    <location>
        <begin position="234"/>
        <end position="251"/>
    </location>
</feature>
<feature type="transmembrane region" description="Helical" evidence="1">
    <location>
        <begin position="101"/>
        <end position="120"/>
    </location>
</feature>
<sequence length="449" mass="49980">MHHHPLVGDYPPDPRFGWSAKAVIVLISFLNCQFLFVKSANPFGVHYVQELYLLALLAYVPVYVLRKSAVISRMDGFVLLYATLFTGLSAVFALLEYGQPLFYGILEARVTLMTLAYFPLKDLVRGRKKRLVYALNTTVFILFLVALLGLLVKLGLFSIAGYYRFGTSDLAARGDIYSADTLRGDRMATGRFIVIFSTIYALTMVTQSASHAWKFVAFVALWHIVFVLQERQTMVGVSVSLTYLVLSGFHLRRIRKGSVAIVIAGVGAILFAYLSSDLLLAQSRLLDNTLNADFYALARVDTALSIFEQMNLTFGHGALSLLWQDGFHRIFSERFFLGDVGIIGTAFRLGAIPALLLIGNAAAFLVLRTLHLPEAGLRKLVWALLAYLAITAITSAPFEYVGNYLALVFLILDRSPSQTARLELATSEQWAAVRRAPLNWNQTENRLDP</sequence>
<feature type="transmembrane region" description="Helical" evidence="1">
    <location>
        <begin position="77"/>
        <end position="95"/>
    </location>
</feature>
<dbReference type="Proteomes" id="UP000613255">
    <property type="component" value="Unassembled WGS sequence"/>
</dbReference>
<name>A0A934HUF6_9RHOB</name>
<dbReference type="AlphaFoldDB" id="A0A934HUF6"/>
<protein>
    <submittedName>
        <fullName evidence="2">Uncharacterized protein</fullName>
    </submittedName>
</protein>
<feature type="transmembrane region" description="Helical" evidence="1">
    <location>
        <begin position="346"/>
        <end position="367"/>
    </location>
</feature>
<evidence type="ECO:0000313" key="2">
    <source>
        <dbReference type="EMBL" id="MBI6630995.1"/>
    </source>
</evidence>
<comment type="caution">
    <text evidence="2">The sequence shown here is derived from an EMBL/GenBank/DDBJ whole genome shotgun (WGS) entry which is preliminary data.</text>
</comment>